<dbReference type="PANTHER" id="PTHR43833:SF7">
    <property type="entry name" value="KTR SYSTEM POTASSIUM UPTAKE PROTEIN C"/>
    <property type="match status" value="1"/>
</dbReference>
<dbReference type="SUPFAM" id="SSF116726">
    <property type="entry name" value="TrkA C-terminal domain-like"/>
    <property type="match status" value="1"/>
</dbReference>
<dbReference type="GO" id="GO:0008324">
    <property type="term" value="F:monoatomic cation transmembrane transporter activity"/>
    <property type="evidence" value="ECO:0007669"/>
    <property type="project" value="InterPro"/>
</dbReference>
<evidence type="ECO:0000259" key="2">
    <source>
        <dbReference type="PROSITE" id="PS51202"/>
    </source>
</evidence>
<evidence type="ECO:0000259" key="1">
    <source>
        <dbReference type="PROSITE" id="PS51201"/>
    </source>
</evidence>
<gene>
    <name evidence="3" type="ORF">GC105_15865</name>
</gene>
<dbReference type="EMBL" id="WHNX01000050">
    <property type="protein sequence ID" value="MPW27244.1"/>
    <property type="molecule type" value="Genomic_DNA"/>
</dbReference>
<dbReference type="PROSITE" id="PS51202">
    <property type="entry name" value="RCK_C"/>
    <property type="match status" value="1"/>
</dbReference>
<evidence type="ECO:0000313" key="4">
    <source>
        <dbReference type="Proteomes" id="UP000440004"/>
    </source>
</evidence>
<dbReference type="InterPro" id="IPR036721">
    <property type="entry name" value="RCK_C_sf"/>
</dbReference>
<dbReference type="GO" id="GO:0006813">
    <property type="term" value="P:potassium ion transport"/>
    <property type="evidence" value="ECO:0007669"/>
    <property type="project" value="InterPro"/>
</dbReference>
<protein>
    <submittedName>
        <fullName evidence="3">TrkA family potassium uptake protein</fullName>
    </submittedName>
</protein>
<dbReference type="Gene3D" id="3.40.50.720">
    <property type="entry name" value="NAD(P)-binding Rossmann-like Domain"/>
    <property type="match status" value="1"/>
</dbReference>
<dbReference type="InterPro" id="IPR036291">
    <property type="entry name" value="NAD(P)-bd_dom_sf"/>
</dbReference>
<proteinExistence type="predicted"/>
<dbReference type="Pfam" id="PF02080">
    <property type="entry name" value="TrkA_C"/>
    <property type="match status" value="1"/>
</dbReference>
<dbReference type="Pfam" id="PF02254">
    <property type="entry name" value="TrkA_N"/>
    <property type="match status" value="1"/>
</dbReference>
<keyword evidence="4" id="KW-1185">Reference proteome</keyword>
<reference evidence="3 4" key="1">
    <citation type="submission" date="2019-10" db="EMBL/GenBank/DDBJ databases">
        <title>Alkalibaculum tamaniensis sp.nov., a new alkaliphilic acetogen, isolated on methoxylated aromatics from a mud volcano.</title>
        <authorList>
            <person name="Khomyakova M.A."/>
            <person name="Merkel A.Y."/>
            <person name="Bonch-Osmolovskaya E.A."/>
            <person name="Slobodkin A.I."/>
        </authorList>
    </citation>
    <scope>NUCLEOTIDE SEQUENCE [LARGE SCALE GENOMIC DNA]</scope>
    <source>
        <strain evidence="3 4">M08DMB</strain>
    </source>
</reference>
<dbReference type="Gene3D" id="3.30.70.1450">
    <property type="entry name" value="Regulator of K+ conductance, C-terminal domain"/>
    <property type="match status" value="1"/>
</dbReference>
<dbReference type="InterPro" id="IPR003148">
    <property type="entry name" value="RCK_N"/>
</dbReference>
<dbReference type="AlphaFoldDB" id="A0A6A7KCS4"/>
<dbReference type="PANTHER" id="PTHR43833">
    <property type="entry name" value="POTASSIUM CHANNEL PROTEIN 2-RELATED-RELATED"/>
    <property type="match status" value="1"/>
</dbReference>
<sequence length="220" mass="25011">MLTKKKYILIIGIGRFGRYLASKFSELNNEVMIIDHREDKISDLISVVTSAHIGDCTNIEVLKSLGVANFDICFVCIGSNFQSSIEITSQLKDLGAPYVIAKVNREIHEKFLLRNGADEVIYPEKESAKKTALRLSANHVFDYIELTPEYCILEIPPLHSWIGKTIIDIDVRSNYKINILATKNNNEIFPLPEANYVFKSEEHLIVAGNRIDIIHFMKKL</sequence>
<feature type="domain" description="RCK C-terminal" evidence="2">
    <location>
        <begin position="138"/>
        <end position="220"/>
    </location>
</feature>
<dbReference type="InterPro" id="IPR006037">
    <property type="entry name" value="RCK_C"/>
</dbReference>
<dbReference type="InterPro" id="IPR050721">
    <property type="entry name" value="Trk_Ktr_HKT_K-transport"/>
</dbReference>
<organism evidence="3 4">
    <name type="scientific">Alkalibaculum sporogenes</name>
    <dbReference type="NCBI Taxonomy" id="2655001"/>
    <lineage>
        <taxon>Bacteria</taxon>
        <taxon>Bacillati</taxon>
        <taxon>Bacillota</taxon>
        <taxon>Clostridia</taxon>
        <taxon>Eubacteriales</taxon>
        <taxon>Eubacteriaceae</taxon>
        <taxon>Alkalibaculum</taxon>
    </lineage>
</organism>
<dbReference type="SUPFAM" id="SSF51735">
    <property type="entry name" value="NAD(P)-binding Rossmann-fold domains"/>
    <property type="match status" value="1"/>
</dbReference>
<feature type="domain" description="RCK N-terminal" evidence="1">
    <location>
        <begin position="5"/>
        <end position="122"/>
    </location>
</feature>
<dbReference type="PROSITE" id="PS51201">
    <property type="entry name" value="RCK_N"/>
    <property type="match status" value="1"/>
</dbReference>
<dbReference type="Proteomes" id="UP000440004">
    <property type="component" value="Unassembled WGS sequence"/>
</dbReference>
<evidence type="ECO:0000313" key="3">
    <source>
        <dbReference type="EMBL" id="MPW27244.1"/>
    </source>
</evidence>
<comment type="caution">
    <text evidence="3">The sequence shown here is derived from an EMBL/GenBank/DDBJ whole genome shotgun (WGS) entry which is preliminary data.</text>
</comment>
<name>A0A6A7KCS4_9FIRM</name>
<accession>A0A6A7KCS4</accession>
<dbReference type="RefSeq" id="WP_152806787.1">
    <property type="nucleotide sequence ID" value="NZ_WHNX01000050.1"/>
</dbReference>